<dbReference type="PIRSF" id="PIRSF029477">
    <property type="entry name" value="UCP029477"/>
    <property type="match status" value="1"/>
</dbReference>
<name>A0A0J1E906_RHOIS</name>
<dbReference type="InterPro" id="IPR012347">
    <property type="entry name" value="Ferritin-like"/>
</dbReference>
<dbReference type="EMBL" id="LECT01000048">
    <property type="protein sequence ID" value="KLU01979.1"/>
    <property type="molecule type" value="Genomic_DNA"/>
</dbReference>
<gene>
    <name evidence="2" type="ORF">RISK_006163</name>
</gene>
<dbReference type="OrthoDB" id="268257at2"/>
<proteinExistence type="predicted"/>
<comment type="caution">
    <text evidence="2">The sequence shown here is derived from an EMBL/GenBank/DDBJ whole genome shotgun (WGS) entry which is preliminary data.</text>
</comment>
<reference evidence="2" key="1">
    <citation type="submission" date="2015-05" db="EMBL/GenBank/DDBJ databases">
        <title>Permanent draft genome of Rhodopirellula islandicus K833.</title>
        <authorList>
            <person name="Kizina J."/>
            <person name="Richter M."/>
            <person name="Glockner F.O."/>
            <person name="Harder J."/>
        </authorList>
    </citation>
    <scope>NUCLEOTIDE SEQUENCE [LARGE SCALE GENOMIC DNA]</scope>
    <source>
        <strain evidence="2">K833</strain>
    </source>
</reference>
<dbReference type="InterPro" id="IPR011971">
    <property type="entry name" value="CHP02284"/>
</dbReference>
<evidence type="ECO:0000259" key="1">
    <source>
        <dbReference type="Pfam" id="PF09537"/>
    </source>
</evidence>
<dbReference type="Gene3D" id="1.20.1260.10">
    <property type="match status" value="1"/>
</dbReference>
<accession>A0A0J1E906</accession>
<dbReference type="RefSeq" id="WP_047817029.1">
    <property type="nucleotide sequence ID" value="NZ_LECT01000048.1"/>
</dbReference>
<dbReference type="Proteomes" id="UP000036367">
    <property type="component" value="Unassembled WGS sequence"/>
</dbReference>
<keyword evidence="3" id="KW-1185">Reference proteome</keyword>
<dbReference type="PATRIC" id="fig|595434.4.peg.5854"/>
<sequence>MSLETKIDLNETTIEKLQKLIRANIDSYNGFHESAEELKDERLATLFRAIGDERSAMATELQQHVEFNGKEAEDDGSVAAKTHRIWINIRGKLNGGDATVILIEAERGEDHIKEAYEDVLKDTAGSAMNDVLSAQYAKVKAGHDKVRDLRDAYKAS</sequence>
<dbReference type="NCBIfam" id="TIGR02284">
    <property type="entry name" value="PA2169 family four-helix-bundle protein"/>
    <property type="match status" value="1"/>
</dbReference>
<evidence type="ECO:0000313" key="2">
    <source>
        <dbReference type="EMBL" id="KLU01979.1"/>
    </source>
</evidence>
<dbReference type="InterPro" id="IPR016920">
    <property type="entry name" value="UCP029477"/>
</dbReference>
<dbReference type="AlphaFoldDB" id="A0A0J1E906"/>
<feature type="domain" description="DUF2383" evidence="1">
    <location>
        <begin position="13"/>
        <end position="122"/>
    </location>
</feature>
<protein>
    <recommendedName>
        <fullName evidence="1">DUF2383 domain-containing protein</fullName>
    </recommendedName>
</protein>
<dbReference type="Pfam" id="PF09537">
    <property type="entry name" value="DUF2383"/>
    <property type="match status" value="1"/>
</dbReference>
<organism evidence="2 3">
    <name type="scientific">Rhodopirellula islandica</name>
    <dbReference type="NCBI Taxonomy" id="595434"/>
    <lineage>
        <taxon>Bacteria</taxon>
        <taxon>Pseudomonadati</taxon>
        <taxon>Planctomycetota</taxon>
        <taxon>Planctomycetia</taxon>
        <taxon>Pirellulales</taxon>
        <taxon>Pirellulaceae</taxon>
        <taxon>Rhodopirellula</taxon>
    </lineage>
</organism>
<dbReference type="InterPro" id="IPR019052">
    <property type="entry name" value="DUF2383"/>
</dbReference>
<evidence type="ECO:0000313" key="3">
    <source>
        <dbReference type="Proteomes" id="UP000036367"/>
    </source>
</evidence>
<dbReference type="STRING" id="595434.RISK_006163"/>